<dbReference type="EMBL" id="JANPWB010000013">
    <property type="protein sequence ID" value="KAJ1107685.1"/>
    <property type="molecule type" value="Genomic_DNA"/>
</dbReference>
<name>A0AAV7MV91_PLEWA</name>
<evidence type="ECO:0000256" key="1">
    <source>
        <dbReference type="SAM" id="MobiDB-lite"/>
    </source>
</evidence>
<feature type="region of interest" description="Disordered" evidence="1">
    <location>
        <begin position="81"/>
        <end position="101"/>
    </location>
</feature>
<organism evidence="2 3">
    <name type="scientific">Pleurodeles waltl</name>
    <name type="common">Iberian ribbed newt</name>
    <dbReference type="NCBI Taxonomy" id="8319"/>
    <lineage>
        <taxon>Eukaryota</taxon>
        <taxon>Metazoa</taxon>
        <taxon>Chordata</taxon>
        <taxon>Craniata</taxon>
        <taxon>Vertebrata</taxon>
        <taxon>Euteleostomi</taxon>
        <taxon>Amphibia</taxon>
        <taxon>Batrachia</taxon>
        <taxon>Caudata</taxon>
        <taxon>Salamandroidea</taxon>
        <taxon>Salamandridae</taxon>
        <taxon>Pleurodelinae</taxon>
        <taxon>Pleurodeles</taxon>
    </lineage>
</organism>
<evidence type="ECO:0000313" key="2">
    <source>
        <dbReference type="EMBL" id="KAJ1107685.1"/>
    </source>
</evidence>
<proteinExistence type="predicted"/>
<keyword evidence="3" id="KW-1185">Reference proteome</keyword>
<gene>
    <name evidence="2" type="ORF">NDU88_005074</name>
</gene>
<accession>A0AAV7MV91</accession>
<comment type="caution">
    <text evidence="2">The sequence shown here is derived from an EMBL/GenBank/DDBJ whole genome shotgun (WGS) entry which is preliminary data.</text>
</comment>
<sequence>MQRKSVDLFCPGYTPVLMGFVFSWVSSKSPSYGGNPPRIDSSAALHGWTCSSLLASSVPPRYSARLLSSGAPPRHFAGCPCRGSQREPETPPATRSGNFPGPTVVLTSAGGQVVSELGRARAQESLRPQLDHGLVRICGDADLRWPACTLL</sequence>
<dbReference type="Proteomes" id="UP001066276">
    <property type="component" value="Chromosome 9"/>
</dbReference>
<dbReference type="AlphaFoldDB" id="A0AAV7MV91"/>
<protein>
    <submittedName>
        <fullName evidence="2">Uncharacterized protein</fullName>
    </submittedName>
</protein>
<evidence type="ECO:0000313" key="3">
    <source>
        <dbReference type="Proteomes" id="UP001066276"/>
    </source>
</evidence>
<reference evidence="2" key="1">
    <citation type="journal article" date="2022" name="bioRxiv">
        <title>Sequencing and chromosome-scale assembly of the giantPleurodeles waltlgenome.</title>
        <authorList>
            <person name="Brown T."/>
            <person name="Elewa A."/>
            <person name="Iarovenko S."/>
            <person name="Subramanian E."/>
            <person name="Araus A.J."/>
            <person name="Petzold A."/>
            <person name="Susuki M."/>
            <person name="Suzuki K.-i.T."/>
            <person name="Hayashi T."/>
            <person name="Toyoda A."/>
            <person name="Oliveira C."/>
            <person name="Osipova E."/>
            <person name="Leigh N.D."/>
            <person name="Simon A."/>
            <person name="Yun M.H."/>
        </authorList>
    </citation>
    <scope>NUCLEOTIDE SEQUENCE</scope>
    <source>
        <strain evidence="2">20211129_DDA</strain>
        <tissue evidence="2">Liver</tissue>
    </source>
</reference>